<accession>A0A2A2SDQ2</accession>
<dbReference type="EMBL" id="NSLI01000004">
    <property type="protein sequence ID" value="PAX07343.1"/>
    <property type="molecule type" value="Genomic_DNA"/>
</dbReference>
<reference evidence="2" key="1">
    <citation type="submission" date="2017-09" db="EMBL/GenBank/DDBJ databases">
        <authorList>
            <person name="Feng G."/>
            <person name="Zhu H."/>
        </authorList>
    </citation>
    <scope>NUCLEOTIDE SEQUENCE [LARGE SCALE GENOMIC DNA]</scope>
    <source>
        <strain evidence="2">1PNM-20</strain>
    </source>
</reference>
<keyword evidence="2" id="KW-1185">Reference proteome</keyword>
<evidence type="ECO:0000313" key="2">
    <source>
        <dbReference type="Proteomes" id="UP000218151"/>
    </source>
</evidence>
<dbReference type="Proteomes" id="UP000218151">
    <property type="component" value="Unassembled WGS sequence"/>
</dbReference>
<comment type="caution">
    <text evidence="1">The sequence shown here is derived from an EMBL/GenBank/DDBJ whole genome shotgun (WGS) entry which is preliminary data.</text>
</comment>
<organism evidence="1 2">
    <name type="scientific">Sphingomonas lenta</name>
    <dbReference type="NCBI Taxonomy" id="1141887"/>
    <lineage>
        <taxon>Bacteria</taxon>
        <taxon>Pseudomonadati</taxon>
        <taxon>Pseudomonadota</taxon>
        <taxon>Alphaproteobacteria</taxon>
        <taxon>Sphingomonadales</taxon>
        <taxon>Sphingomonadaceae</taxon>
        <taxon>Sphingomonas</taxon>
    </lineage>
</organism>
<protein>
    <submittedName>
        <fullName evidence="1">Uncharacterized protein</fullName>
    </submittedName>
</protein>
<evidence type="ECO:0000313" key="1">
    <source>
        <dbReference type="EMBL" id="PAX07343.1"/>
    </source>
</evidence>
<gene>
    <name evidence="1" type="ORF">CKY28_15115</name>
</gene>
<dbReference type="OrthoDB" id="7475273at2"/>
<dbReference type="Pfam" id="PF20561">
    <property type="entry name" value="DUF6771"/>
    <property type="match status" value="1"/>
</dbReference>
<dbReference type="AlphaFoldDB" id="A0A2A2SDQ2"/>
<dbReference type="InterPro" id="IPR046662">
    <property type="entry name" value="DUF6771"/>
</dbReference>
<name>A0A2A2SDQ2_9SPHN</name>
<sequence>MTITPDLIADALDGAPTWAKVALTVPSPRLREDARREVARHIHTALHGALEAERDQLRLPFEHDSIERLVALGGTDPEASVGPRRRPE</sequence>
<dbReference type="RefSeq" id="WP_095999166.1">
    <property type="nucleotide sequence ID" value="NZ_NSLI01000004.1"/>
</dbReference>
<proteinExistence type="predicted"/>